<feature type="compositionally biased region" description="Low complexity" evidence="1">
    <location>
        <begin position="135"/>
        <end position="148"/>
    </location>
</feature>
<evidence type="ECO:0000313" key="2">
    <source>
        <dbReference type="EMBL" id="TCM86118.1"/>
    </source>
</evidence>
<accession>A0A4R1YY40</accession>
<evidence type="ECO:0000313" key="3">
    <source>
        <dbReference type="Proteomes" id="UP000295277"/>
    </source>
</evidence>
<feature type="region of interest" description="Disordered" evidence="1">
    <location>
        <begin position="191"/>
        <end position="216"/>
    </location>
</feature>
<reference evidence="2 3" key="1">
    <citation type="submission" date="2019-03" db="EMBL/GenBank/DDBJ databases">
        <title>Genomic Encyclopedia of Type Strains, Phase IV (KMG-IV): sequencing the most valuable type-strain genomes for metagenomic binning, comparative biology and taxonomic classification.</title>
        <authorList>
            <person name="Goeker M."/>
        </authorList>
    </citation>
    <scope>NUCLEOTIDE SEQUENCE [LARGE SCALE GENOMIC DNA]</scope>
    <source>
        <strain evidence="2 3">DSM 21153</strain>
    </source>
</reference>
<dbReference type="RefSeq" id="WP_132693916.1">
    <property type="nucleotide sequence ID" value="NZ_SLVM01000005.1"/>
</dbReference>
<feature type="region of interest" description="Disordered" evidence="1">
    <location>
        <begin position="597"/>
        <end position="744"/>
    </location>
</feature>
<sequence>MSAARFGGRAAAAGPRHRIGEVVVEFAATSARGPLSTPEALLAAIRRELLPALDESLHRLGAVGLSAEVERLELDLGSFPADPDWNEVRAAFREALETALAPYLRRSKENPEQQFPAAPAGAILAPTGLRRDGAAVKPGGAPDGAGKPHQMHGTGSDTGRAAATGGPSGHADSWPDPDAAFRDRLTEALAGAGRRGSGWPGRAALLPAEDPPAAERAEVDPEALLERLLRAMQGDGACLPDEVAEALRAHPDHRAPLREAILGDPACAAFLVQRLGPEVVAQVASRFEGRSLYRPAESFDLDATRTGDASARTNREEQAARLATEERSGREVERTAMTLAGQFRAAFSGLSDAALSDLERQIFPDNPRFGKPVGDRAVRINRLARRISVPPMTPERWGSLADGLAALLQGVGYGHEAAIRLPDRIIPRLLAELGRPASDVVWNGTLAVSTTKTADLRGAWVRDRAAVLAEMGRLPAGALADWVGALAPADSSEFVESVRALRATADKPVLALRHVLTALLDGRDVDIEAARHAGTGREPPEQGAANQGGDGSSGYSAPEPKDMMRAWRGIFLSLGHSSMVLDAVFGLNEDLALPGFGNASSGPPGPLGKDRRPQDVLRHDGDGGPSSERTTPFGQPVSGGVSIPQANSGSSGREFEAQPPMAVPGPGSDPMRGARTTERESVRNPVEAPGVDPSDAPNGRPTAASPDRRDGGRTIPATGSGAAAAPVIGCDPDRPDGSEADARARAREVTPFSGASSPAVSVAGQPAAALAELRPTFAAVLRALPAPILIDWQEALALVWSALPEEARAACDETVSGESNAAVRKFQDGDGADMEAAVRPPVAPSRDALVLAWDDPRYWRLVLRLGLAPRGPDHDLRAFLRDAFRIIEPDPARRRFALRHLLARLGYPAPGTSPALRMKVLEALDRVALEVGPGDGGQLRPTAPAPRSRGEFGLEEFSIRAGLILFHPFLPLLFERLELLDASRAICPERLLLARAALQMLGDGASSEPRPTDPVERLLLGLPPDWTHPGTEPEDRPDPDLVEGLTRSLTDRWSALGNTSPEGLRETFIRRSGILRHAEDGPRLAVDPGPFDMLLDRLPWSIGFVALPWMAQPCRVDWR</sequence>
<dbReference type="AlphaFoldDB" id="A0A4R1YY40"/>
<dbReference type="EMBL" id="SLVM01000005">
    <property type="protein sequence ID" value="TCM86118.1"/>
    <property type="molecule type" value="Genomic_DNA"/>
</dbReference>
<feature type="region of interest" description="Disordered" evidence="1">
    <location>
        <begin position="131"/>
        <end position="178"/>
    </location>
</feature>
<protein>
    <submittedName>
        <fullName evidence="2">Uncharacterized protein</fullName>
    </submittedName>
</protein>
<feature type="compositionally biased region" description="Basic and acidic residues" evidence="1">
    <location>
        <begin position="608"/>
        <end position="622"/>
    </location>
</feature>
<dbReference type="OrthoDB" id="499748at2"/>
<name>A0A4R1YY40_9RHOB</name>
<proteinExistence type="predicted"/>
<comment type="caution">
    <text evidence="2">The sequence shown here is derived from an EMBL/GenBank/DDBJ whole genome shotgun (WGS) entry which is preliminary data.</text>
</comment>
<feature type="region of interest" description="Disordered" evidence="1">
    <location>
        <begin position="532"/>
        <end position="560"/>
    </location>
</feature>
<gene>
    <name evidence="2" type="ORF">EV216_10583</name>
</gene>
<dbReference type="Pfam" id="PF19268">
    <property type="entry name" value="CIS_TMP"/>
    <property type="match status" value="1"/>
</dbReference>
<evidence type="ECO:0000256" key="1">
    <source>
        <dbReference type="SAM" id="MobiDB-lite"/>
    </source>
</evidence>
<dbReference type="Proteomes" id="UP000295277">
    <property type="component" value="Unassembled WGS sequence"/>
</dbReference>
<feature type="compositionally biased region" description="Basic and acidic residues" evidence="1">
    <location>
        <begin position="731"/>
        <end position="744"/>
    </location>
</feature>
<dbReference type="InterPro" id="IPR045538">
    <property type="entry name" value="CIS_TMP"/>
</dbReference>
<keyword evidence="3" id="KW-1185">Reference proteome</keyword>
<organism evidence="2 3">
    <name type="scientific">Rhodovulum steppense</name>
    <dbReference type="NCBI Taxonomy" id="540251"/>
    <lineage>
        <taxon>Bacteria</taxon>
        <taxon>Pseudomonadati</taxon>
        <taxon>Pseudomonadota</taxon>
        <taxon>Alphaproteobacteria</taxon>
        <taxon>Rhodobacterales</taxon>
        <taxon>Paracoccaceae</taxon>
        <taxon>Rhodovulum</taxon>
    </lineage>
</organism>